<dbReference type="AlphaFoldDB" id="A0A090QFY3"/>
<evidence type="ECO:0000313" key="1">
    <source>
        <dbReference type="EMBL" id="GAL01163.1"/>
    </source>
</evidence>
<dbReference type="EMBL" id="BBMM01000009">
    <property type="protein sequence ID" value="GAL01163.1"/>
    <property type="molecule type" value="Genomic_DNA"/>
</dbReference>
<sequence>MKSEFGYKNHLEVKKRLSYLDKQRPLNQVGIIEYDELCLFSYYWDAIEEVKDKNLIKAVDIYCTVNYSFQSNY</sequence>
<dbReference type="Proteomes" id="UP000029226">
    <property type="component" value="Unassembled WGS sequence"/>
</dbReference>
<comment type="caution">
    <text evidence="1">The sequence shown here is derived from an EMBL/GenBank/DDBJ whole genome shotgun (WGS) entry which is preliminary data.</text>
</comment>
<evidence type="ECO:0000313" key="2">
    <source>
        <dbReference type="Proteomes" id="UP000029226"/>
    </source>
</evidence>
<accession>A0A090QFY3</accession>
<protein>
    <submittedName>
        <fullName evidence="1">Uncharacterized protein</fullName>
    </submittedName>
</protein>
<name>A0A090QFY3_NONUL</name>
<gene>
    <name evidence="1" type="ORF">JCM19314_607</name>
</gene>
<organism evidence="1 2">
    <name type="scientific">Nonlabens ulvanivorans</name>
    <name type="common">Persicivirga ulvanivorans</name>
    <dbReference type="NCBI Taxonomy" id="906888"/>
    <lineage>
        <taxon>Bacteria</taxon>
        <taxon>Pseudomonadati</taxon>
        <taxon>Bacteroidota</taxon>
        <taxon>Flavobacteriia</taxon>
        <taxon>Flavobacteriales</taxon>
        <taxon>Flavobacteriaceae</taxon>
        <taxon>Nonlabens</taxon>
    </lineage>
</organism>
<proteinExistence type="predicted"/>
<reference evidence="1 2" key="1">
    <citation type="journal article" date="2014" name="Genome Announc.">
        <title>Draft Genome Sequences of Marine Flavobacterium Nonlabens Strains NR17, NR24, NR27, NR32, NR33, and Ara13.</title>
        <authorList>
            <person name="Nakanishi M."/>
            <person name="Meirelles P."/>
            <person name="Suzuki R."/>
            <person name="Takatani N."/>
            <person name="Mino S."/>
            <person name="Suda W."/>
            <person name="Oshima K."/>
            <person name="Hattori M."/>
            <person name="Ohkuma M."/>
            <person name="Hosokawa M."/>
            <person name="Miyashita K."/>
            <person name="Thompson F.L."/>
            <person name="Niwa A."/>
            <person name="Sawabe T."/>
            <person name="Sawabe T."/>
        </authorList>
    </citation>
    <scope>NUCLEOTIDE SEQUENCE [LARGE SCALE GENOMIC DNA]</scope>
    <source>
        <strain evidence="2">JCM19314</strain>
    </source>
</reference>